<dbReference type="InterPro" id="IPR016040">
    <property type="entry name" value="NAD(P)-bd_dom"/>
</dbReference>
<evidence type="ECO:0000259" key="1">
    <source>
        <dbReference type="Pfam" id="PF13460"/>
    </source>
</evidence>
<dbReference type="AlphaFoldDB" id="A0A0J6ZDJ6"/>
<dbReference type="PATRIC" id="fig|37916.4.peg.760"/>
<keyword evidence="3" id="KW-1185">Reference proteome</keyword>
<dbReference type="RefSeq" id="WP_048468894.1">
    <property type="nucleotide sequence ID" value="NZ_JYNL01000008.1"/>
</dbReference>
<dbReference type="Gene3D" id="3.40.50.720">
    <property type="entry name" value="NAD(P)-binding Rossmann-like Domain"/>
    <property type="match status" value="1"/>
</dbReference>
<dbReference type="Proteomes" id="UP000036513">
    <property type="component" value="Unassembled WGS sequence"/>
</dbReference>
<dbReference type="InterPro" id="IPR051604">
    <property type="entry name" value="Ergot_Alk_Oxidoreductase"/>
</dbReference>
<dbReference type="SMR" id="A0A0J6ZDJ6"/>
<sequence>MSDPVLVTGATGNTGAPVVAGLRGRGHRARAASRHPDPADADAVAFDWSDDATFAPALTDVRAVYLVAPAGAADPVPSVRPFLHLAAARGVRRVVLLSSSAVERGHAGLGEIHDLVAGIFDEHAVLRPSWFMQNFVGDHPLAESIRRTREIVTATGDGRLGFIDAADIAAVAVEALTASEPVGEDLVLTGPESLSYPEAAAIVSEVLGQPVRHVDVTTAELARRLASAGYSAEFSDMLAALDGRIRAGEQDLVTTTVRDITGRTPTSLRHFLAGHASRLASSP</sequence>
<dbReference type="PANTHER" id="PTHR43162">
    <property type="match status" value="1"/>
</dbReference>
<dbReference type="EC" id="1.7.-.-" evidence="2"/>
<protein>
    <submittedName>
        <fullName evidence="2">NAD(P)H azoreductase</fullName>
        <ecNumber evidence="2">1.7.-.-</ecNumber>
    </submittedName>
</protein>
<reference evidence="2 3" key="1">
    <citation type="journal article" date="2015" name="Genome Biol. Evol.">
        <title>Characterization of Three Mycobacterium spp. with Potential Use in Bioremediation by Genome Sequencing and Comparative Genomics.</title>
        <authorList>
            <person name="Das S."/>
            <person name="Pettersson B.M."/>
            <person name="Behra P.R."/>
            <person name="Ramesh M."/>
            <person name="Dasgupta S."/>
            <person name="Bhattacharya A."/>
            <person name="Kirsebom L.A."/>
        </authorList>
    </citation>
    <scope>NUCLEOTIDE SEQUENCE [LARGE SCALE GENOMIC DNA]</scope>
    <source>
        <strain evidence="2 3">DSM 43826</strain>
    </source>
</reference>
<evidence type="ECO:0000313" key="2">
    <source>
        <dbReference type="EMBL" id="KMO82826.1"/>
    </source>
</evidence>
<dbReference type="EMBL" id="JYNL01000008">
    <property type="protein sequence ID" value="KMO82826.1"/>
    <property type="molecule type" value="Genomic_DNA"/>
</dbReference>
<evidence type="ECO:0000313" key="3">
    <source>
        <dbReference type="Proteomes" id="UP000036513"/>
    </source>
</evidence>
<dbReference type="PANTHER" id="PTHR43162:SF1">
    <property type="entry name" value="PRESTALK A DIFFERENTIATION PROTEIN A"/>
    <property type="match status" value="1"/>
</dbReference>
<accession>A0A0J6ZDJ6</accession>
<dbReference type="SUPFAM" id="SSF51735">
    <property type="entry name" value="NAD(P)-binding Rossmann-fold domains"/>
    <property type="match status" value="1"/>
</dbReference>
<dbReference type="Pfam" id="PF13460">
    <property type="entry name" value="NAD_binding_10"/>
    <property type="match status" value="1"/>
</dbReference>
<dbReference type="InterPro" id="IPR036291">
    <property type="entry name" value="NAD(P)-bd_dom_sf"/>
</dbReference>
<proteinExistence type="predicted"/>
<name>A0A0J6ZDJ6_9MYCO</name>
<organism evidence="2 3">
    <name type="scientific">Mycolicibacterium chlorophenolicum</name>
    <dbReference type="NCBI Taxonomy" id="37916"/>
    <lineage>
        <taxon>Bacteria</taxon>
        <taxon>Bacillati</taxon>
        <taxon>Actinomycetota</taxon>
        <taxon>Actinomycetes</taxon>
        <taxon>Mycobacteriales</taxon>
        <taxon>Mycobacteriaceae</taxon>
        <taxon>Mycolicibacterium</taxon>
    </lineage>
</organism>
<dbReference type="Gene3D" id="3.90.25.10">
    <property type="entry name" value="UDP-galactose 4-epimerase, domain 1"/>
    <property type="match status" value="1"/>
</dbReference>
<dbReference type="GO" id="GO:0016491">
    <property type="term" value="F:oxidoreductase activity"/>
    <property type="evidence" value="ECO:0007669"/>
    <property type="project" value="UniProtKB-KW"/>
</dbReference>
<comment type="caution">
    <text evidence="2">The sequence shown here is derived from an EMBL/GenBank/DDBJ whole genome shotgun (WGS) entry which is preliminary data.</text>
</comment>
<dbReference type="STRING" id="37916.MCHLDSM_00707"/>
<keyword evidence="2" id="KW-0560">Oxidoreductase</keyword>
<feature type="domain" description="NAD(P)-binding" evidence="1">
    <location>
        <begin position="9"/>
        <end position="177"/>
    </location>
</feature>
<gene>
    <name evidence="2" type="primary">azoB_1</name>
    <name evidence="2" type="ORF">MCHLDSM_00707</name>
</gene>